<dbReference type="RefSeq" id="WP_162370219.1">
    <property type="nucleotide sequence ID" value="NZ_JAAEEH010000015.1"/>
</dbReference>
<organism evidence="1 2">
    <name type="scientific">Anaerotalea alkaliphila</name>
    <dbReference type="NCBI Taxonomy" id="2662126"/>
    <lineage>
        <taxon>Bacteria</taxon>
        <taxon>Bacillati</taxon>
        <taxon>Bacillota</taxon>
        <taxon>Clostridia</taxon>
        <taxon>Eubacteriales</taxon>
        <taxon>Anaerotalea</taxon>
    </lineage>
</organism>
<dbReference type="Pfam" id="PF04074">
    <property type="entry name" value="DUF386"/>
    <property type="match status" value="1"/>
</dbReference>
<dbReference type="PANTHER" id="PTHR34986">
    <property type="entry name" value="EVOLVED BETA-GALACTOSIDASE SUBUNIT BETA"/>
    <property type="match status" value="1"/>
</dbReference>
<reference evidence="1 2" key="1">
    <citation type="submission" date="2020-01" db="EMBL/GenBank/DDBJ databases">
        <title>Anaeroalcalibacter tamaniensis gen. nov., sp. nov., moderately halophilic strictly anaerobic fermenter bacterium from mud volcano of Taman peninsula.</title>
        <authorList>
            <person name="Frolova A."/>
            <person name="Merkel A.Y."/>
            <person name="Slobodkin A.I."/>
        </authorList>
    </citation>
    <scope>NUCLEOTIDE SEQUENCE [LARGE SCALE GENOMIC DNA]</scope>
    <source>
        <strain evidence="1 2">F-3ap</strain>
    </source>
</reference>
<evidence type="ECO:0000313" key="2">
    <source>
        <dbReference type="Proteomes" id="UP000461585"/>
    </source>
</evidence>
<dbReference type="InterPro" id="IPR037012">
    <property type="entry name" value="NanQ/TabA/YiaL_sf"/>
</dbReference>
<dbReference type="AlphaFoldDB" id="A0A7X5HVM3"/>
<proteinExistence type="predicted"/>
<comment type="caution">
    <text evidence="1">The sequence shown here is derived from an EMBL/GenBank/DDBJ whole genome shotgun (WGS) entry which is preliminary data.</text>
</comment>
<dbReference type="Gene3D" id="2.60.120.370">
    <property type="entry name" value="YhcH/YjgK/YiaL"/>
    <property type="match status" value="1"/>
</dbReference>
<dbReference type="InterPro" id="IPR004375">
    <property type="entry name" value="NanQ/TabA/YiaL"/>
</dbReference>
<dbReference type="GO" id="GO:0005829">
    <property type="term" value="C:cytosol"/>
    <property type="evidence" value="ECO:0007669"/>
    <property type="project" value="TreeGrafter"/>
</dbReference>
<keyword evidence="2" id="KW-1185">Reference proteome</keyword>
<sequence>MIRGNINRREDWAAYPEAVQRALAYLGDTDFSTLEPGTYEVEGKDIYAMLQTMQTDLLENRRPEAHVVYIDIQYLLEGEERMGWAEVNGDAVVTEDKRPDKDMVYYQAPAQEAFIDLVPGEFVVFFPSDIHRPGCCVSEPMPIRKVVVKIRAALA</sequence>
<dbReference type="NCBIfam" id="TIGR00022">
    <property type="entry name" value="YhcH/YjgK/YiaL family protein"/>
    <property type="match status" value="1"/>
</dbReference>
<name>A0A7X5HVM3_9FIRM</name>
<dbReference type="EMBL" id="JAAEEH010000015">
    <property type="protein sequence ID" value="NDL67492.1"/>
    <property type="molecule type" value="Genomic_DNA"/>
</dbReference>
<dbReference type="PANTHER" id="PTHR34986:SF1">
    <property type="entry name" value="PROTEIN YIAL"/>
    <property type="match status" value="1"/>
</dbReference>
<dbReference type="SUPFAM" id="SSF51197">
    <property type="entry name" value="Clavaminate synthase-like"/>
    <property type="match status" value="1"/>
</dbReference>
<protein>
    <submittedName>
        <fullName evidence="1">DUF386 domain-containing protein</fullName>
    </submittedName>
</protein>
<evidence type="ECO:0000313" key="1">
    <source>
        <dbReference type="EMBL" id="NDL67492.1"/>
    </source>
</evidence>
<accession>A0A7X5HVM3</accession>
<gene>
    <name evidence="1" type="ORF">GXN74_07015</name>
</gene>
<dbReference type="Proteomes" id="UP000461585">
    <property type="component" value="Unassembled WGS sequence"/>
</dbReference>